<proteinExistence type="predicted"/>
<dbReference type="GO" id="GO:0071555">
    <property type="term" value="P:cell wall organization"/>
    <property type="evidence" value="ECO:0007669"/>
    <property type="project" value="UniProtKB-KW"/>
</dbReference>
<keyword evidence="8" id="KW-0046">Antibiotic resistance</keyword>
<dbReference type="GO" id="GO:0006355">
    <property type="term" value="P:regulation of DNA-templated transcription"/>
    <property type="evidence" value="ECO:0007669"/>
    <property type="project" value="InterPro"/>
</dbReference>
<keyword evidence="4" id="KW-0805">Transcription regulation</keyword>
<dbReference type="CDD" id="cd00383">
    <property type="entry name" value="trans_reg_C"/>
    <property type="match status" value="1"/>
</dbReference>
<evidence type="ECO:0000256" key="5">
    <source>
        <dbReference type="ARBA" id="ARBA00023125"/>
    </source>
</evidence>
<dbReference type="InterPro" id="IPR036388">
    <property type="entry name" value="WH-like_DNA-bd_sf"/>
</dbReference>
<dbReference type="Pfam" id="PF00072">
    <property type="entry name" value="Response_reg"/>
    <property type="match status" value="1"/>
</dbReference>
<evidence type="ECO:0000256" key="6">
    <source>
        <dbReference type="ARBA" id="ARBA00023159"/>
    </source>
</evidence>
<dbReference type="GO" id="GO:0000976">
    <property type="term" value="F:transcription cis-regulatory region binding"/>
    <property type="evidence" value="ECO:0007669"/>
    <property type="project" value="TreeGrafter"/>
</dbReference>
<dbReference type="Gene3D" id="6.10.250.690">
    <property type="match status" value="1"/>
</dbReference>
<keyword evidence="3" id="KW-0902">Two-component regulatory system</keyword>
<keyword evidence="7" id="KW-0804">Transcription</keyword>
<keyword evidence="5 11" id="KW-0238">DNA-binding</keyword>
<comment type="caution">
    <text evidence="14">The sequence shown here is derived from an EMBL/GenBank/DDBJ whole genome shotgun (WGS) entry which is preliminary data.</text>
</comment>
<dbReference type="Gene3D" id="1.10.10.10">
    <property type="entry name" value="Winged helix-like DNA-binding domain superfamily/Winged helix DNA-binding domain"/>
    <property type="match status" value="1"/>
</dbReference>
<dbReference type="STRING" id="249189.RV04_GL001357"/>
<dbReference type="InterPro" id="IPR001789">
    <property type="entry name" value="Sig_transdc_resp-reg_receiver"/>
</dbReference>
<dbReference type="RefSeq" id="WP_071857286.1">
    <property type="nucleotide sequence ID" value="NZ_JBHSHK010000001.1"/>
</dbReference>
<dbReference type="SMART" id="SM00862">
    <property type="entry name" value="Trans_reg_C"/>
    <property type="match status" value="1"/>
</dbReference>
<dbReference type="InterPro" id="IPR039420">
    <property type="entry name" value="WalR-like"/>
</dbReference>
<evidence type="ECO:0000256" key="3">
    <source>
        <dbReference type="ARBA" id="ARBA00023012"/>
    </source>
</evidence>
<evidence type="ECO:0000256" key="9">
    <source>
        <dbReference type="ARBA" id="ARBA00023316"/>
    </source>
</evidence>
<evidence type="ECO:0000256" key="10">
    <source>
        <dbReference type="PROSITE-ProRule" id="PRU00169"/>
    </source>
</evidence>
<evidence type="ECO:0000256" key="4">
    <source>
        <dbReference type="ARBA" id="ARBA00023015"/>
    </source>
</evidence>
<feature type="DNA-binding region" description="OmpR/PhoB-type" evidence="11">
    <location>
        <begin position="130"/>
        <end position="230"/>
    </location>
</feature>
<dbReference type="PROSITE" id="PS50110">
    <property type="entry name" value="RESPONSE_REGULATORY"/>
    <property type="match status" value="1"/>
</dbReference>
<protein>
    <submittedName>
        <fullName evidence="14">DNA-binding response regulator</fullName>
    </submittedName>
</protein>
<dbReference type="EMBL" id="JXKQ01000003">
    <property type="protein sequence ID" value="OJG46191.1"/>
    <property type="molecule type" value="Genomic_DNA"/>
</dbReference>
<keyword evidence="6" id="KW-0010">Activator</keyword>
<dbReference type="InterPro" id="IPR016032">
    <property type="entry name" value="Sig_transdc_resp-reg_C-effctor"/>
</dbReference>
<dbReference type="InterPro" id="IPR011006">
    <property type="entry name" value="CheY-like_superfamily"/>
</dbReference>
<keyword evidence="1" id="KW-0678">Repressor</keyword>
<evidence type="ECO:0000256" key="1">
    <source>
        <dbReference type="ARBA" id="ARBA00022491"/>
    </source>
</evidence>
<dbReference type="SUPFAM" id="SSF46894">
    <property type="entry name" value="C-terminal effector domain of the bipartite response regulators"/>
    <property type="match status" value="1"/>
</dbReference>
<dbReference type="FunFam" id="3.40.50.2300:FF:000001">
    <property type="entry name" value="DNA-binding response regulator PhoB"/>
    <property type="match status" value="1"/>
</dbReference>
<evidence type="ECO:0000313" key="14">
    <source>
        <dbReference type="EMBL" id="OJG46191.1"/>
    </source>
</evidence>
<evidence type="ECO:0000259" key="12">
    <source>
        <dbReference type="PROSITE" id="PS50110"/>
    </source>
</evidence>
<dbReference type="CDD" id="cd17574">
    <property type="entry name" value="REC_OmpR"/>
    <property type="match status" value="1"/>
</dbReference>
<keyword evidence="9" id="KW-0961">Cell wall biogenesis/degradation</keyword>
<evidence type="ECO:0000256" key="8">
    <source>
        <dbReference type="ARBA" id="ARBA00023251"/>
    </source>
</evidence>
<dbReference type="Gene3D" id="3.40.50.2300">
    <property type="match status" value="1"/>
</dbReference>
<evidence type="ECO:0000256" key="7">
    <source>
        <dbReference type="ARBA" id="ARBA00023163"/>
    </source>
</evidence>
<dbReference type="Pfam" id="PF00486">
    <property type="entry name" value="Trans_reg_C"/>
    <property type="match status" value="1"/>
</dbReference>
<feature type="domain" description="OmpR/PhoB-type" evidence="13">
    <location>
        <begin position="130"/>
        <end position="230"/>
    </location>
</feature>
<accession>A0A1L8TPD4</accession>
<dbReference type="SUPFAM" id="SSF52172">
    <property type="entry name" value="CheY-like"/>
    <property type="match status" value="1"/>
</dbReference>
<dbReference type="GO" id="GO:0005829">
    <property type="term" value="C:cytosol"/>
    <property type="evidence" value="ECO:0007669"/>
    <property type="project" value="TreeGrafter"/>
</dbReference>
<dbReference type="GO" id="GO:0000156">
    <property type="term" value="F:phosphorelay response regulator activity"/>
    <property type="evidence" value="ECO:0007669"/>
    <property type="project" value="TreeGrafter"/>
</dbReference>
<keyword evidence="2 10" id="KW-0597">Phosphoprotein</keyword>
<evidence type="ECO:0000256" key="2">
    <source>
        <dbReference type="ARBA" id="ARBA00022553"/>
    </source>
</evidence>
<dbReference type="FunFam" id="1.10.10.10:FF:000018">
    <property type="entry name" value="DNA-binding response regulator ResD"/>
    <property type="match status" value="1"/>
</dbReference>
<dbReference type="SMART" id="SM00448">
    <property type="entry name" value="REC"/>
    <property type="match status" value="1"/>
</dbReference>
<feature type="domain" description="Response regulatory" evidence="12">
    <location>
        <begin position="4"/>
        <end position="117"/>
    </location>
</feature>
<sequence length="230" mass="26680">MTATILIIEDDPSIAELQKDYLEINNMDVTIECDGKIGLKIALEQDFDLIILDIMLPSMNGFEICKAIREEKQTPLIIVSAKTEDIDKIRGLGLGADDYIIKPFSPNELVARVKAHMNRYLLLRGNNYQPKMIKLANISINIDAHKVYVLEEEIIFTNKEFQLLLFLMEHPNRVWSKEELFERIWDFDVLDTEVATVTVHIKRIREKLRKTNLTELPIETLWGSGYRFNT</sequence>
<dbReference type="OrthoDB" id="9790442at2"/>
<dbReference type="AlphaFoldDB" id="A0A1L8TPD4"/>
<gene>
    <name evidence="14" type="ORF">RV04_GL001357</name>
</gene>
<reference evidence="14 15" key="1">
    <citation type="submission" date="2014-12" db="EMBL/GenBank/DDBJ databases">
        <title>Draft genome sequences of 29 type strains of Enterococci.</title>
        <authorList>
            <person name="Zhong Z."/>
            <person name="Sun Z."/>
            <person name="Liu W."/>
            <person name="Zhang W."/>
            <person name="Zhang H."/>
        </authorList>
    </citation>
    <scope>NUCLEOTIDE SEQUENCE [LARGE SCALE GENOMIC DNA]</scope>
    <source>
        <strain evidence="14 15">DSM 17122</strain>
    </source>
</reference>
<evidence type="ECO:0000259" key="13">
    <source>
        <dbReference type="PROSITE" id="PS51755"/>
    </source>
</evidence>
<dbReference type="GO" id="GO:0046677">
    <property type="term" value="P:response to antibiotic"/>
    <property type="evidence" value="ECO:0007669"/>
    <property type="project" value="UniProtKB-KW"/>
</dbReference>
<dbReference type="GO" id="GO:0032993">
    <property type="term" value="C:protein-DNA complex"/>
    <property type="evidence" value="ECO:0007669"/>
    <property type="project" value="TreeGrafter"/>
</dbReference>
<name>A0A1L8TPD4_9ENTE</name>
<dbReference type="PROSITE" id="PS51755">
    <property type="entry name" value="OMPR_PHOB"/>
    <property type="match status" value="1"/>
</dbReference>
<dbReference type="Proteomes" id="UP000182077">
    <property type="component" value="Unassembled WGS sequence"/>
</dbReference>
<keyword evidence="15" id="KW-1185">Reference proteome</keyword>
<dbReference type="PANTHER" id="PTHR48111:SF26">
    <property type="entry name" value="STAGE 0 SPORULATION PROTEIN A HOMOLOG"/>
    <property type="match status" value="1"/>
</dbReference>
<evidence type="ECO:0000313" key="15">
    <source>
        <dbReference type="Proteomes" id="UP000182077"/>
    </source>
</evidence>
<evidence type="ECO:0000256" key="11">
    <source>
        <dbReference type="PROSITE-ProRule" id="PRU01091"/>
    </source>
</evidence>
<dbReference type="InterPro" id="IPR001867">
    <property type="entry name" value="OmpR/PhoB-type_DNA-bd"/>
</dbReference>
<feature type="modified residue" description="4-aspartylphosphate" evidence="10">
    <location>
        <position position="53"/>
    </location>
</feature>
<dbReference type="PANTHER" id="PTHR48111">
    <property type="entry name" value="REGULATOR OF RPOS"/>
    <property type="match status" value="1"/>
</dbReference>
<organism evidence="14 15">
    <name type="scientific">Enterococcus hermanniensis</name>
    <dbReference type="NCBI Taxonomy" id="249189"/>
    <lineage>
        <taxon>Bacteria</taxon>
        <taxon>Bacillati</taxon>
        <taxon>Bacillota</taxon>
        <taxon>Bacilli</taxon>
        <taxon>Lactobacillales</taxon>
        <taxon>Enterococcaceae</taxon>
        <taxon>Enterococcus</taxon>
    </lineage>
</organism>